<dbReference type="Proteomes" id="UP000528286">
    <property type="component" value="Unassembled WGS sequence"/>
</dbReference>
<dbReference type="PANTHER" id="PTHR30446">
    <property type="entry name" value="RECOMBINATION PROTEIN RECR"/>
    <property type="match status" value="1"/>
</dbReference>
<dbReference type="InterPro" id="IPR034137">
    <property type="entry name" value="TOPRIM_RecR"/>
</dbReference>
<dbReference type="SMART" id="SM00493">
    <property type="entry name" value="TOPRIM"/>
    <property type="match status" value="1"/>
</dbReference>
<dbReference type="GO" id="GO:0008270">
    <property type="term" value="F:zinc ion binding"/>
    <property type="evidence" value="ECO:0007669"/>
    <property type="project" value="UniProtKB-KW"/>
</dbReference>
<dbReference type="GO" id="GO:0006310">
    <property type="term" value="P:DNA recombination"/>
    <property type="evidence" value="ECO:0007669"/>
    <property type="project" value="UniProtKB-UniRule"/>
</dbReference>
<evidence type="ECO:0000313" key="9">
    <source>
        <dbReference type="EMBL" id="MBB4065850.1"/>
    </source>
</evidence>
<dbReference type="InterPro" id="IPR006171">
    <property type="entry name" value="TOPRIM_dom"/>
</dbReference>
<evidence type="ECO:0000256" key="1">
    <source>
        <dbReference type="ARBA" id="ARBA00022723"/>
    </source>
</evidence>
<dbReference type="AlphaFoldDB" id="A0A7W6J6R9"/>
<dbReference type="HAMAP" id="MF_00017">
    <property type="entry name" value="RecR"/>
    <property type="match status" value="1"/>
</dbReference>
<name>A0A7W6J6R9_9HYPH</name>
<feature type="domain" description="Toprim" evidence="8">
    <location>
        <begin position="83"/>
        <end position="178"/>
    </location>
</feature>
<organism evidence="9 10">
    <name type="scientific">Gellertiella hungarica</name>
    <dbReference type="NCBI Taxonomy" id="1572859"/>
    <lineage>
        <taxon>Bacteria</taxon>
        <taxon>Pseudomonadati</taxon>
        <taxon>Pseudomonadota</taxon>
        <taxon>Alphaproteobacteria</taxon>
        <taxon>Hyphomicrobiales</taxon>
        <taxon>Rhizobiaceae</taxon>
        <taxon>Gellertiella</taxon>
    </lineage>
</organism>
<evidence type="ECO:0000256" key="7">
    <source>
        <dbReference type="HAMAP-Rule" id="MF_00017"/>
    </source>
</evidence>
<evidence type="ECO:0000256" key="4">
    <source>
        <dbReference type="ARBA" id="ARBA00022833"/>
    </source>
</evidence>
<comment type="function">
    <text evidence="7">May play a role in DNA repair. It seems to be involved in an RecBC-independent recombinational process of DNA repair. It may act with RecF and RecO.</text>
</comment>
<dbReference type="Pfam" id="PF21175">
    <property type="entry name" value="RecR_C"/>
    <property type="match status" value="1"/>
</dbReference>
<gene>
    <name evidence="7" type="primary">recR</name>
    <name evidence="9" type="ORF">GGR23_003058</name>
</gene>
<evidence type="ECO:0000313" key="10">
    <source>
        <dbReference type="Proteomes" id="UP000528286"/>
    </source>
</evidence>
<dbReference type="InterPro" id="IPR000093">
    <property type="entry name" value="DNA_Rcmb_RecR"/>
</dbReference>
<keyword evidence="3 7" id="KW-0863">Zinc-finger</keyword>
<dbReference type="Pfam" id="PF21176">
    <property type="entry name" value="RecR_HhH"/>
    <property type="match status" value="1"/>
</dbReference>
<dbReference type="PROSITE" id="PS50880">
    <property type="entry name" value="TOPRIM"/>
    <property type="match status" value="1"/>
</dbReference>
<dbReference type="GO" id="GO:0003677">
    <property type="term" value="F:DNA binding"/>
    <property type="evidence" value="ECO:0007669"/>
    <property type="project" value="UniProtKB-UniRule"/>
</dbReference>
<dbReference type="SUPFAM" id="SSF111304">
    <property type="entry name" value="Recombination protein RecR"/>
    <property type="match status" value="1"/>
</dbReference>
<dbReference type="Gene3D" id="3.40.1360.10">
    <property type="match status" value="1"/>
</dbReference>
<dbReference type="InterPro" id="IPR023627">
    <property type="entry name" value="Rcmb_RecR"/>
</dbReference>
<sequence>MAKRITGPEIEKLIQLLAKVPGLGPRSARRAALHLVKKKDQLLGPLGKAMGEAYDKVRICSCCGNIDTADPCAICTDERRDHGVIIVVEDVSDLWALERAGAMNAAYHVLGGTLSPLDGVGPDDLNVKGLVSRVAEGRVREVIIAVNATVEGQTTAHYITDQLSGFEVKITRLAHGVPVGGELDYLDEGTLSAALRARTAF</sequence>
<dbReference type="EMBL" id="JACIEZ010000006">
    <property type="protein sequence ID" value="MBB4065850.1"/>
    <property type="molecule type" value="Genomic_DNA"/>
</dbReference>
<evidence type="ECO:0000256" key="6">
    <source>
        <dbReference type="ARBA" id="ARBA00023204"/>
    </source>
</evidence>
<keyword evidence="6 7" id="KW-0234">DNA repair</keyword>
<proteinExistence type="inferred from homology"/>
<dbReference type="Gene3D" id="1.10.8.420">
    <property type="entry name" value="RecR Domain 1"/>
    <property type="match status" value="1"/>
</dbReference>
<dbReference type="Pfam" id="PF13662">
    <property type="entry name" value="Toprim_4"/>
    <property type="match status" value="1"/>
</dbReference>
<evidence type="ECO:0000256" key="2">
    <source>
        <dbReference type="ARBA" id="ARBA00022763"/>
    </source>
</evidence>
<dbReference type="NCBIfam" id="TIGR00615">
    <property type="entry name" value="recR"/>
    <property type="match status" value="1"/>
</dbReference>
<dbReference type="Gene3D" id="6.10.250.240">
    <property type="match status" value="1"/>
</dbReference>
<comment type="caution">
    <text evidence="9">The sequence shown here is derived from an EMBL/GenBank/DDBJ whole genome shotgun (WGS) entry which is preliminary data.</text>
</comment>
<keyword evidence="2 7" id="KW-0227">DNA damage</keyword>
<protein>
    <recommendedName>
        <fullName evidence="7">Recombination protein RecR</fullName>
    </recommendedName>
</protein>
<reference evidence="9 10" key="1">
    <citation type="submission" date="2020-08" db="EMBL/GenBank/DDBJ databases">
        <title>Genomic Encyclopedia of Type Strains, Phase IV (KMG-IV): sequencing the most valuable type-strain genomes for metagenomic binning, comparative biology and taxonomic classification.</title>
        <authorList>
            <person name="Goeker M."/>
        </authorList>
    </citation>
    <scope>NUCLEOTIDE SEQUENCE [LARGE SCALE GENOMIC DNA]</scope>
    <source>
        <strain evidence="9 10">DSM 29853</strain>
    </source>
</reference>
<dbReference type="PROSITE" id="PS01300">
    <property type="entry name" value="RECR"/>
    <property type="match status" value="1"/>
</dbReference>
<dbReference type="RefSeq" id="WP_183367141.1">
    <property type="nucleotide sequence ID" value="NZ_JACIEZ010000006.1"/>
</dbReference>
<dbReference type="Pfam" id="PF02132">
    <property type="entry name" value="RecR_ZnF"/>
    <property type="match status" value="1"/>
</dbReference>
<evidence type="ECO:0000256" key="3">
    <source>
        <dbReference type="ARBA" id="ARBA00022771"/>
    </source>
</evidence>
<dbReference type="CDD" id="cd01025">
    <property type="entry name" value="TOPRIM_recR"/>
    <property type="match status" value="1"/>
</dbReference>
<comment type="similarity">
    <text evidence="7">Belongs to the RecR family.</text>
</comment>
<keyword evidence="10" id="KW-1185">Reference proteome</keyword>
<dbReference type="PANTHER" id="PTHR30446:SF0">
    <property type="entry name" value="RECOMBINATION PROTEIN RECR"/>
    <property type="match status" value="1"/>
</dbReference>
<dbReference type="InterPro" id="IPR015967">
    <property type="entry name" value="Rcmb_RecR_Znf"/>
</dbReference>
<dbReference type="GO" id="GO:0006281">
    <property type="term" value="P:DNA repair"/>
    <property type="evidence" value="ECO:0007669"/>
    <property type="project" value="UniProtKB-UniRule"/>
</dbReference>
<accession>A0A7W6J6R9</accession>
<evidence type="ECO:0000259" key="8">
    <source>
        <dbReference type="PROSITE" id="PS50880"/>
    </source>
</evidence>
<keyword evidence="5 7" id="KW-0233">DNA recombination</keyword>
<feature type="zinc finger region" description="C4-type" evidence="7">
    <location>
        <begin position="60"/>
        <end position="75"/>
    </location>
</feature>
<keyword evidence="4 7" id="KW-0862">Zinc</keyword>
<evidence type="ECO:0000256" key="5">
    <source>
        <dbReference type="ARBA" id="ARBA00023172"/>
    </source>
</evidence>
<keyword evidence="1 7" id="KW-0479">Metal-binding</keyword>